<dbReference type="OrthoDB" id="7872662at2759"/>
<evidence type="ECO:0000313" key="3">
    <source>
        <dbReference type="Proteomes" id="UP000515160"/>
    </source>
</evidence>
<feature type="compositionally biased region" description="Low complexity" evidence="1">
    <location>
        <begin position="84"/>
        <end position="214"/>
    </location>
</feature>
<gene>
    <name evidence="4" type="primary">LOC117571846</name>
</gene>
<dbReference type="RefSeq" id="XP_051860444.1">
    <property type="nucleotide sequence ID" value="XM_052004484.1"/>
</dbReference>
<keyword evidence="3" id="KW-1185">Reference proteome</keyword>
<dbReference type="GeneID" id="117571846"/>
<proteinExistence type="predicted"/>
<organism evidence="3 4">
    <name type="scientific">Drosophila albomicans</name>
    <name type="common">Fruit fly</name>
    <dbReference type="NCBI Taxonomy" id="7291"/>
    <lineage>
        <taxon>Eukaryota</taxon>
        <taxon>Metazoa</taxon>
        <taxon>Ecdysozoa</taxon>
        <taxon>Arthropoda</taxon>
        <taxon>Hexapoda</taxon>
        <taxon>Insecta</taxon>
        <taxon>Pterygota</taxon>
        <taxon>Neoptera</taxon>
        <taxon>Endopterygota</taxon>
        <taxon>Diptera</taxon>
        <taxon>Brachycera</taxon>
        <taxon>Muscomorpha</taxon>
        <taxon>Ephydroidea</taxon>
        <taxon>Drosophilidae</taxon>
        <taxon>Drosophila</taxon>
    </lineage>
</organism>
<keyword evidence="2" id="KW-0732">Signal</keyword>
<evidence type="ECO:0000256" key="1">
    <source>
        <dbReference type="SAM" id="MobiDB-lite"/>
    </source>
</evidence>
<sequence>MWLKLLVSLLLVQYLNAVCDVCQTGKAACHSKNTYSICINDVPTYNVITCPDGYTCTGDKFICYPEEDGYEPICNPEDSITSDTTTTIESTTPTTTTPTTTTPTTTTPTTTTPTTTTPTTTTPTTTTPTTTTPTTTTPTTTTPTTTTPTTTTPTTTTPTTTTPTTTTPTTTTPTTTTPTTTTPTTTTPTTTTPTTTTSTTTTTAESTTSSSSTTVDTDYKTFCTANGNGNFTNDDDPTCTTYILCYRNKGAVKDCEIVNDKQGYFDGTECVYTKPATCT</sequence>
<accession>A0A9C6WEW3</accession>
<evidence type="ECO:0000256" key="2">
    <source>
        <dbReference type="SAM" id="SignalP"/>
    </source>
</evidence>
<feature type="chain" id="PRO_5038491392" evidence="2">
    <location>
        <begin position="18"/>
        <end position="279"/>
    </location>
</feature>
<evidence type="ECO:0000313" key="4">
    <source>
        <dbReference type="RefSeq" id="XP_051860444.1"/>
    </source>
</evidence>
<dbReference type="AlphaFoldDB" id="A0A9C6WEW3"/>
<feature type="signal peptide" evidence="2">
    <location>
        <begin position="1"/>
        <end position="17"/>
    </location>
</feature>
<reference evidence="4" key="1">
    <citation type="submission" date="2025-08" db="UniProtKB">
        <authorList>
            <consortium name="RefSeq"/>
        </authorList>
    </citation>
    <scope>IDENTIFICATION</scope>
    <source>
        <strain evidence="4">15112-1751.03</strain>
        <tissue evidence="4">Whole Adult</tissue>
    </source>
</reference>
<dbReference type="PANTHER" id="PTHR21523:SF47">
    <property type="entry name" value="SALIVARY GLUE PROTEIN SGS-3"/>
    <property type="match status" value="1"/>
</dbReference>
<dbReference type="Proteomes" id="UP000515160">
    <property type="component" value="Chromosome 3"/>
</dbReference>
<feature type="region of interest" description="Disordered" evidence="1">
    <location>
        <begin position="76"/>
        <end position="215"/>
    </location>
</feature>
<name>A0A9C6WEW3_DROAB</name>
<dbReference type="PANTHER" id="PTHR21523">
    <property type="match status" value="1"/>
</dbReference>
<protein>
    <submittedName>
        <fullName evidence="4">Salivary glue protein Sgs-3</fullName>
    </submittedName>
</protein>